<dbReference type="PANTHER" id="PTHR30055">
    <property type="entry name" value="HTH-TYPE TRANSCRIPTIONAL REGULATOR RUTR"/>
    <property type="match status" value="1"/>
</dbReference>
<evidence type="ECO:0000313" key="6">
    <source>
        <dbReference type="EMBL" id="TSH92983.1"/>
    </source>
</evidence>
<dbReference type="Pfam" id="PF00440">
    <property type="entry name" value="TetR_N"/>
    <property type="match status" value="1"/>
</dbReference>
<protein>
    <submittedName>
        <fullName evidence="6">TetR/AcrR family transcriptional regulator</fullName>
    </submittedName>
</protein>
<evidence type="ECO:0000313" key="7">
    <source>
        <dbReference type="Proteomes" id="UP000318405"/>
    </source>
</evidence>
<feature type="domain" description="HTH tetR-type" evidence="5">
    <location>
        <begin position="24"/>
        <end position="84"/>
    </location>
</feature>
<dbReference type="InterPro" id="IPR009057">
    <property type="entry name" value="Homeodomain-like_sf"/>
</dbReference>
<dbReference type="GO" id="GO:0003700">
    <property type="term" value="F:DNA-binding transcription factor activity"/>
    <property type="evidence" value="ECO:0007669"/>
    <property type="project" value="TreeGrafter"/>
</dbReference>
<dbReference type="AlphaFoldDB" id="A0A556AJD2"/>
<dbReference type="PROSITE" id="PS50977">
    <property type="entry name" value="HTH_TETR_2"/>
    <property type="match status" value="1"/>
</dbReference>
<comment type="caution">
    <text evidence="6">The sequence shown here is derived from an EMBL/GenBank/DDBJ whole genome shotgun (WGS) entry which is preliminary data.</text>
</comment>
<dbReference type="InterPro" id="IPR050109">
    <property type="entry name" value="HTH-type_TetR-like_transc_reg"/>
</dbReference>
<evidence type="ECO:0000256" key="1">
    <source>
        <dbReference type="ARBA" id="ARBA00023015"/>
    </source>
</evidence>
<proteinExistence type="predicted"/>
<dbReference type="GO" id="GO:0000976">
    <property type="term" value="F:transcription cis-regulatory region binding"/>
    <property type="evidence" value="ECO:0007669"/>
    <property type="project" value="TreeGrafter"/>
</dbReference>
<dbReference type="OrthoDB" id="8799388at2"/>
<dbReference type="SUPFAM" id="SSF46689">
    <property type="entry name" value="Homeodomain-like"/>
    <property type="match status" value="1"/>
</dbReference>
<dbReference type="EMBL" id="VLTJ01000029">
    <property type="protein sequence ID" value="TSH92983.1"/>
    <property type="molecule type" value="Genomic_DNA"/>
</dbReference>
<keyword evidence="7" id="KW-1185">Reference proteome</keyword>
<dbReference type="PANTHER" id="PTHR30055:SF234">
    <property type="entry name" value="HTH-TYPE TRANSCRIPTIONAL REGULATOR BETI"/>
    <property type="match status" value="1"/>
</dbReference>
<sequence length="206" mass="22607">MDSVSEVPLPARAGVRPAMQKRSQATLARILRAAHRLIAASELDAVSVADIVAAAKCSVGAFYTRFENKEALFLAVVDDMLARGRRRLDTAYARAADEDVIDTAVHEALEGCRVNAGILRSAIKLGLSEPRVWAPIRDYGQENAGRLYARLRQFSSVDETRLRFAFQVLHGSVLNTLLHDPGPLRLGTPAFAAELTRVFRLVLRAD</sequence>
<keyword evidence="3" id="KW-0804">Transcription</keyword>
<evidence type="ECO:0000256" key="2">
    <source>
        <dbReference type="ARBA" id="ARBA00023125"/>
    </source>
</evidence>
<dbReference type="InterPro" id="IPR001647">
    <property type="entry name" value="HTH_TetR"/>
</dbReference>
<keyword evidence="2 4" id="KW-0238">DNA-binding</keyword>
<gene>
    <name evidence="6" type="ORF">FOZ76_16490</name>
</gene>
<reference evidence="6 7" key="1">
    <citation type="submission" date="2019-07" db="EMBL/GenBank/DDBJ databases">
        <title>Qingshengfaniella alkalisoli gen. nov., sp. nov., isolated from saline soil.</title>
        <authorList>
            <person name="Xu L."/>
            <person name="Huang X.-X."/>
            <person name="Sun J.-Q."/>
        </authorList>
    </citation>
    <scope>NUCLEOTIDE SEQUENCE [LARGE SCALE GENOMIC DNA]</scope>
    <source>
        <strain evidence="6 7">DSM 27279</strain>
    </source>
</reference>
<evidence type="ECO:0000259" key="5">
    <source>
        <dbReference type="PROSITE" id="PS50977"/>
    </source>
</evidence>
<keyword evidence="1" id="KW-0805">Transcription regulation</keyword>
<accession>A0A556AJD2</accession>
<feature type="DNA-binding region" description="H-T-H motif" evidence="4">
    <location>
        <begin position="47"/>
        <end position="66"/>
    </location>
</feature>
<name>A0A556AJD2_9BURK</name>
<dbReference type="Gene3D" id="1.10.357.10">
    <property type="entry name" value="Tetracycline Repressor, domain 2"/>
    <property type="match status" value="1"/>
</dbReference>
<evidence type="ECO:0000256" key="4">
    <source>
        <dbReference type="PROSITE-ProRule" id="PRU00335"/>
    </source>
</evidence>
<organism evidence="6 7">
    <name type="scientific">Verticiella sediminum</name>
    <dbReference type="NCBI Taxonomy" id="1247510"/>
    <lineage>
        <taxon>Bacteria</taxon>
        <taxon>Pseudomonadati</taxon>
        <taxon>Pseudomonadota</taxon>
        <taxon>Betaproteobacteria</taxon>
        <taxon>Burkholderiales</taxon>
        <taxon>Alcaligenaceae</taxon>
        <taxon>Verticiella</taxon>
    </lineage>
</organism>
<dbReference type="Proteomes" id="UP000318405">
    <property type="component" value="Unassembled WGS sequence"/>
</dbReference>
<evidence type="ECO:0000256" key="3">
    <source>
        <dbReference type="ARBA" id="ARBA00023163"/>
    </source>
</evidence>